<reference evidence="1 2" key="1">
    <citation type="submission" date="2016-04" db="EMBL/GenBank/DDBJ databases">
        <title>The genome of Intoshia linei affirms orthonectids as highly simplified spiralians.</title>
        <authorList>
            <person name="Mikhailov K.V."/>
            <person name="Slusarev G.S."/>
            <person name="Nikitin M.A."/>
            <person name="Logacheva M.D."/>
            <person name="Penin A."/>
            <person name="Aleoshin V."/>
            <person name="Panchin Y.V."/>
        </authorList>
    </citation>
    <scope>NUCLEOTIDE SEQUENCE [LARGE SCALE GENOMIC DNA]</scope>
    <source>
        <strain evidence="1">Intl2013</strain>
        <tissue evidence="1">Whole animal</tissue>
    </source>
</reference>
<evidence type="ECO:0000313" key="2">
    <source>
        <dbReference type="Proteomes" id="UP000078046"/>
    </source>
</evidence>
<dbReference type="AlphaFoldDB" id="A0A177B7Y4"/>
<protein>
    <submittedName>
        <fullName evidence="1">Uncharacterized protein</fullName>
    </submittedName>
</protein>
<accession>A0A177B7Y4</accession>
<dbReference type="EMBL" id="LWCA01000157">
    <property type="protein sequence ID" value="OAF70355.1"/>
    <property type="molecule type" value="Genomic_DNA"/>
</dbReference>
<name>A0A177B7Y4_9BILA</name>
<comment type="caution">
    <text evidence="1">The sequence shown here is derived from an EMBL/GenBank/DDBJ whole genome shotgun (WGS) entry which is preliminary data.</text>
</comment>
<keyword evidence="2" id="KW-1185">Reference proteome</keyword>
<gene>
    <name evidence="1" type="ORF">A3Q56_01791</name>
</gene>
<dbReference type="Proteomes" id="UP000078046">
    <property type="component" value="Unassembled WGS sequence"/>
</dbReference>
<dbReference type="Pfam" id="PF05907">
    <property type="entry name" value="CXXC_Zn-b_euk"/>
    <property type="match status" value="1"/>
</dbReference>
<dbReference type="SUPFAM" id="SSF141678">
    <property type="entry name" value="MAL13P1.257-like"/>
    <property type="match status" value="1"/>
</dbReference>
<dbReference type="InterPro" id="IPR008584">
    <property type="entry name" value="CXXC_Zn-binding_euk"/>
</dbReference>
<organism evidence="1 2">
    <name type="scientific">Intoshia linei</name>
    <dbReference type="NCBI Taxonomy" id="1819745"/>
    <lineage>
        <taxon>Eukaryota</taxon>
        <taxon>Metazoa</taxon>
        <taxon>Spiralia</taxon>
        <taxon>Lophotrochozoa</taxon>
        <taxon>Mesozoa</taxon>
        <taxon>Orthonectida</taxon>
        <taxon>Rhopaluridae</taxon>
        <taxon>Intoshia</taxon>
    </lineage>
</organism>
<evidence type="ECO:0000313" key="1">
    <source>
        <dbReference type="EMBL" id="OAF70355.1"/>
    </source>
</evidence>
<proteinExistence type="predicted"/>
<sequence length="165" mass="19633">MDMDQDINTRYNLEMACRLHNVASITFQLNHPFIFNIKIQDENFQIIQCWNCQNDLKLTISKLSFVYRDFKESFVKICQVDCVNNKPRTLTKRYPFTCQSAGSRTIYDDIDLSVSNQSDENQNRTYITNINPSGWVRWQDWKDYDERVCKNVGIYDIGFRFNPIN</sequence>